<dbReference type="InterPro" id="IPR018247">
    <property type="entry name" value="EF_Hand_1_Ca_BS"/>
</dbReference>
<dbReference type="InterPro" id="IPR002048">
    <property type="entry name" value="EF_hand_dom"/>
</dbReference>
<evidence type="ECO:0000313" key="5">
    <source>
        <dbReference type="RefSeq" id="XP_019636923.1"/>
    </source>
</evidence>
<keyword evidence="4" id="KW-1185">Reference proteome</keyword>
<feature type="domain" description="EF-hand" evidence="3">
    <location>
        <begin position="177"/>
        <end position="212"/>
    </location>
</feature>
<evidence type="ECO:0000313" key="4">
    <source>
        <dbReference type="Proteomes" id="UP000515135"/>
    </source>
</evidence>
<dbReference type="KEGG" id="bbel:109479402"/>
<dbReference type="AlphaFoldDB" id="A0A6P4ZJH3"/>
<keyword evidence="2" id="KW-0732">Signal</keyword>
<reference evidence="5" key="1">
    <citation type="submission" date="2025-08" db="UniProtKB">
        <authorList>
            <consortium name="RefSeq"/>
        </authorList>
    </citation>
    <scope>IDENTIFICATION</scope>
    <source>
        <tissue evidence="5">Gonad</tissue>
    </source>
</reference>
<organism evidence="4 5">
    <name type="scientific">Branchiostoma belcheri</name>
    <name type="common">Amphioxus</name>
    <dbReference type="NCBI Taxonomy" id="7741"/>
    <lineage>
        <taxon>Eukaryota</taxon>
        <taxon>Metazoa</taxon>
        <taxon>Chordata</taxon>
        <taxon>Cephalochordata</taxon>
        <taxon>Leptocardii</taxon>
        <taxon>Amphioxiformes</taxon>
        <taxon>Branchiostomatidae</taxon>
        <taxon>Branchiostoma</taxon>
    </lineage>
</organism>
<evidence type="ECO:0000259" key="3">
    <source>
        <dbReference type="PROSITE" id="PS50222"/>
    </source>
</evidence>
<name>A0A6P4ZJH3_BRABE</name>
<keyword evidence="1" id="KW-0106">Calcium</keyword>
<feature type="chain" id="PRO_5027745024" evidence="2">
    <location>
        <begin position="26"/>
        <end position="212"/>
    </location>
</feature>
<gene>
    <name evidence="5" type="primary">LOC109479402</name>
</gene>
<dbReference type="InterPro" id="IPR025061">
    <property type="entry name" value="Diedel"/>
</dbReference>
<dbReference type="Proteomes" id="UP000515135">
    <property type="component" value="Unplaced"/>
</dbReference>
<feature type="signal peptide" evidence="2">
    <location>
        <begin position="1"/>
        <end position="25"/>
    </location>
</feature>
<dbReference type="GO" id="GO:0005509">
    <property type="term" value="F:calcium ion binding"/>
    <property type="evidence" value="ECO:0007669"/>
    <property type="project" value="InterPro"/>
</dbReference>
<accession>A0A6P4ZJH3</accession>
<dbReference type="OrthoDB" id="6513868at2759"/>
<dbReference type="PROSITE" id="PS50222">
    <property type="entry name" value="EF_HAND_2"/>
    <property type="match status" value="1"/>
</dbReference>
<dbReference type="Gene3D" id="3.30.70.2800">
    <property type="match status" value="1"/>
</dbReference>
<evidence type="ECO:0000256" key="1">
    <source>
        <dbReference type="ARBA" id="ARBA00022837"/>
    </source>
</evidence>
<dbReference type="InterPro" id="IPR011992">
    <property type="entry name" value="EF-hand-dom_pair"/>
</dbReference>
<dbReference type="Gene3D" id="1.10.238.10">
    <property type="entry name" value="EF-hand"/>
    <property type="match status" value="1"/>
</dbReference>
<dbReference type="Pfam" id="PF13202">
    <property type="entry name" value="EF-hand_5"/>
    <property type="match status" value="1"/>
</dbReference>
<dbReference type="RefSeq" id="XP_019636923.1">
    <property type="nucleotide sequence ID" value="XM_019781364.1"/>
</dbReference>
<dbReference type="PROSITE" id="PS00018">
    <property type="entry name" value="EF_HAND_1"/>
    <property type="match status" value="1"/>
</dbReference>
<protein>
    <submittedName>
        <fullName evidence="5">Uncharacterized protein LOC109479402</fullName>
    </submittedName>
</protein>
<proteinExistence type="predicted"/>
<dbReference type="SUPFAM" id="SSF47473">
    <property type="entry name" value="EF-hand"/>
    <property type="match status" value="1"/>
</dbReference>
<dbReference type="GeneID" id="109479402"/>
<evidence type="ECO:0000256" key="2">
    <source>
        <dbReference type="SAM" id="SignalP"/>
    </source>
</evidence>
<dbReference type="Pfam" id="PF13164">
    <property type="entry name" value="Diedel"/>
    <property type="match status" value="1"/>
</dbReference>
<sequence>MGCKLAMLLGLTGLLMMLMVDQADSMECCRAVDSNCKHVFSVFYTCELKCRDGTEPTPYCGYGPCNMWGCNCKGGCRTKTRSVEDPEEARSLLELLGGESAMSGRGFEGNNADRSERVAEEARDLLGLLRGERKNIYREENAKADDGELDTVNNADQDMKLSEQEALEVLKDLRNGDISDLPEDWFKNMDKNNDGYIDSEELAIAKDSPPAE</sequence>